<dbReference type="Proteomes" id="UP001049176">
    <property type="component" value="Chromosome 7"/>
</dbReference>
<evidence type="ECO:0000313" key="1">
    <source>
        <dbReference type="EMBL" id="KAG7090189.1"/>
    </source>
</evidence>
<name>A0A9P7RUU4_9AGAR</name>
<proteinExistence type="predicted"/>
<dbReference type="OrthoDB" id="3041002at2759"/>
<sequence>MEMSKSTAQPENIQGLSRYIPIEVQENIIDMLLKDTDSKSLHTSLVCKHWRVCVYRTAFSSITLHPSSISAFQSLLDSPFSRSPIFTPVQHVSILGQSSDWSPTFSPTHIMAVTSILSHLASLQKVRSVSLRAVTWNELGCDLVSFLSSIDSIHSLELADVHFAHYEECSEFVGRFRSLQQLIFEDLRFSLSPGWDPMSIPPYGLLSNPDDDRECTGSLTLRCCGPSLQKALKWSGVSTSNSRLTLAQFGAQTRVDLDSSALLRDLGPLLNTLEIVSSEVFGDSVIRSLDISQNLRLSELKFISPDRVLGTISWLPTILSNAPSSLCSIQIAFASSRQFSLDLPFLLHVISLLDAPNKFQQLRLVHFEIFNCRSDSDLDQTIKEQICSAFRRSEWAGKCMNRIEFSFR</sequence>
<gene>
    <name evidence="1" type="ORF">E1B28_011793</name>
</gene>
<evidence type="ECO:0000313" key="2">
    <source>
        <dbReference type="Proteomes" id="UP001049176"/>
    </source>
</evidence>
<dbReference type="AlphaFoldDB" id="A0A9P7RUU4"/>
<dbReference type="EMBL" id="CM032187">
    <property type="protein sequence ID" value="KAG7090189.1"/>
    <property type="molecule type" value="Genomic_DNA"/>
</dbReference>
<evidence type="ECO:0008006" key="3">
    <source>
        <dbReference type="Google" id="ProtNLM"/>
    </source>
</evidence>
<reference evidence="1" key="1">
    <citation type="journal article" date="2021" name="Genome Biol. Evol.">
        <title>The assembled and annotated genome of the fairy-ring fungus Marasmius oreades.</title>
        <authorList>
            <person name="Hiltunen M."/>
            <person name="Ament-Velasquez S.L."/>
            <person name="Johannesson H."/>
        </authorList>
    </citation>
    <scope>NUCLEOTIDE SEQUENCE</scope>
    <source>
        <strain evidence="1">03SP1</strain>
    </source>
</reference>
<accession>A0A9P7RUU4</accession>
<organism evidence="1 2">
    <name type="scientific">Marasmius oreades</name>
    <name type="common">fairy-ring Marasmius</name>
    <dbReference type="NCBI Taxonomy" id="181124"/>
    <lineage>
        <taxon>Eukaryota</taxon>
        <taxon>Fungi</taxon>
        <taxon>Dikarya</taxon>
        <taxon>Basidiomycota</taxon>
        <taxon>Agaricomycotina</taxon>
        <taxon>Agaricomycetes</taxon>
        <taxon>Agaricomycetidae</taxon>
        <taxon>Agaricales</taxon>
        <taxon>Marasmiineae</taxon>
        <taxon>Marasmiaceae</taxon>
        <taxon>Marasmius</taxon>
    </lineage>
</organism>
<protein>
    <recommendedName>
        <fullName evidence="3">F-box domain-containing protein</fullName>
    </recommendedName>
</protein>
<comment type="caution">
    <text evidence="1">The sequence shown here is derived from an EMBL/GenBank/DDBJ whole genome shotgun (WGS) entry which is preliminary data.</text>
</comment>
<dbReference type="GeneID" id="66080868"/>
<dbReference type="RefSeq" id="XP_043006659.1">
    <property type="nucleotide sequence ID" value="XM_043156847.1"/>
</dbReference>
<keyword evidence="2" id="KW-1185">Reference proteome</keyword>